<dbReference type="EMBL" id="GL380261">
    <property type="protein sequence ID" value="EGT51485.1"/>
    <property type="molecule type" value="Genomic_DNA"/>
</dbReference>
<sequence>MPSYDLFSYILFVFAI</sequence>
<keyword evidence="2" id="KW-1185">Reference proteome</keyword>
<dbReference type="Proteomes" id="UP000008068">
    <property type="component" value="Unassembled WGS sequence"/>
</dbReference>
<dbReference type="InParanoid" id="G0PD25"/>
<evidence type="ECO:0000313" key="1">
    <source>
        <dbReference type="EMBL" id="EGT51485.1"/>
    </source>
</evidence>
<protein>
    <submittedName>
        <fullName evidence="1">Uncharacterized protein</fullName>
    </submittedName>
</protein>
<evidence type="ECO:0000313" key="2">
    <source>
        <dbReference type="Proteomes" id="UP000008068"/>
    </source>
</evidence>
<proteinExistence type="predicted"/>
<accession>G0PD25</accession>
<gene>
    <name evidence="1" type="ORF">CAEBREN_15231</name>
</gene>
<name>G0PD25_CAEBE</name>
<reference evidence="2" key="1">
    <citation type="submission" date="2011-07" db="EMBL/GenBank/DDBJ databases">
        <authorList>
            <consortium name="Caenorhabditis brenneri Sequencing and Analysis Consortium"/>
            <person name="Wilson R.K."/>
        </authorList>
    </citation>
    <scope>NUCLEOTIDE SEQUENCE [LARGE SCALE GENOMIC DNA]</scope>
    <source>
        <strain evidence="2">PB2801</strain>
    </source>
</reference>
<organism evidence="2">
    <name type="scientific">Caenorhabditis brenneri</name>
    <name type="common">Nematode worm</name>
    <dbReference type="NCBI Taxonomy" id="135651"/>
    <lineage>
        <taxon>Eukaryota</taxon>
        <taxon>Metazoa</taxon>
        <taxon>Ecdysozoa</taxon>
        <taxon>Nematoda</taxon>
        <taxon>Chromadorea</taxon>
        <taxon>Rhabditida</taxon>
        <taxon>Rhabditina</taxon>
        <taxon>Rhabditomorpha</taxon>
        <taxon>Rhabditoidea</taxon>
        <taxon>Rhabditidae</taxon>
        <taxon>Peloderinae</taxon>
        <taxon>Caenorhabditis</taxon>
    </lineage>
</organism>
<dbReference type="AlphaFoldDB" id="G0PD25"/>